<comment type="caution">
    <text evidence="1">The sequence shown here is derived from an EMBL/GenBank/DDBJ whole genome shotgun (WGS) entry which is preliminary data.</text>
</comment>
<evidence type="ECO:0000313" key="2">
    <source>
        <dbReference type="Proteomes" id="UP000324222"/>
    </source>
</evidence>
<organism evidence="1 2">
    <name type="scientific">Portunus trituberculatus</name>
    <name type="common">Swimming crab</name>
    <name type="synonym">Neptunus trituberculatus</name>
    <dbReference type="NCBI Taxonomy" id="210409"/>
    <lineage>
        <taxon>Eukaryota</taxon>
        <taxon>Metazoa</taxon>
        <taxon>Ecdysozoa</taxon>
        <taxon>Arthropoda</taxon>
        <taxon>Crustacea</taxon>
        <taxon>Multicrustacea</taxon>
        <taxon>Malacostraca</taxon>
        <taxon>Eumalacostraca</taxon>
        <taxon>Eucarida</taxon>
        <taxon>Decapoda</taxon>
        <taxon>Pleocyemata</taxon>
        <taxon>Brachyura</taxon>
        <taxon>Eubrachyura</taxon>
        <taxon>Portunoidea</taxon>
        <taxon>Portunidae</taxon>
        <taxon>Portuninae</taxon>
        <taxon>Portunus</taxon>
    </lineage>
</organism>
<proteinExistence type="predicted"/>
<name>A0A5B7J8G9_PORTR</name>
<protein>
    <submittedName>
        <fullName evidence="1">Uncharacterized protein</fullName>
    </submittedName>
</protein>
<sequence length="68" mass="7043">MVCGEGTLASPQGINEAHVLMMCPAGDTLLWLHASLGVGALAGTAHDHYKSWGLTACAKGPVPRTSRK</sequence>
<dbReference type="EMBL" id="VSRR010086652">
    <property type="protein sequence ID" value="MPC91119.1"/>
    <property type="molecule type" value="Genomic_DNA"/>
</dbReference>
<accession>A0A5B7J8G9</accession>
<dbReference type="Proteomes" id="UP000324222">
    <property type="component" value="Unassembled WGS sequence"/>
</dbReference>
<reference evidence="1 2" key="1">
    <citation type="submission" date="2019-05" db="EMBL/GenBank/DDBJ databases">
        <title>Another draft genome of Portunus trituberculatus and its Hox gene families provides insights of decapod evolution.</title>
        <authorList>
            <person name="Jeong J.-H."/>
            <person name="Song I."/>
            <person name="Kim S."/>
            <person name="Choi T."/>
            <person name="Kim D."/>
            <person name="Ryu S."/>
            <person name="Kim W."/>
        </authorList>
    </citation>
    <scope>NUCLEOTIDE SEQUENCE [LARGE SCALE GENOMIC DNA]</scope>
    <source>
        <tissue evidence="1">Muscle</tissue>
    </source>
</reference>
<dbReference type="AlphaFoldDB" id="A0A5B7J8G9"/>
<gene>
    <name evidence="1" type="ORF">E2C01_086137</name>
</gene>
<evidence type="ECO:0000313" key="1">
    <source>
        <dbReference type="EMBL" id="MPC91119.1"/>
    </source>
</evidence>
<keyword evidence="2" id="KW-1185">Reference proteome</keyword>